<keyword evidence="3" id="KW-1185">Reference proteome</keyword>
<dbReference type="EMBL" id="JAESVN010000001">
    <property type="protein sequence ID" value="MBL4916083.1"/>
    <property type="molecule type" value="Genomic_DNA"/>
</dbReference>
<accession>A0A8K0XZI2</accession>
<keyword evidence="2" id="KW-0413">Isomerase</keyword>
<protein>
    <submittedName>
        <fullName evidence="2">Sugar phosphate isomerase/epimerase</fullName>
    </submittedName>
</protein>
<evidence type="ECO:0000259" key="1">
    <source>
        <dbReference type="Pfam" id="PF01261"/>
    </source>
</evidence>
<dbReference type="Proteomes" id="UP000648908">
    <property type="component" value="Unassembled WGS sequence"/>
</dbReference>
<dbReference type="InterPro" id="IPR036237">
    <property type="entry name" value="Xyl_isomerase-like_sf"/>
</dbReference>
<dbReference type="Pfam" id="PF01261">
    <property type="entry name" value="AP_endonuc_2"/>
    <property type="match status" value="1"/>
</dbReference>
<name>A0A8K0XZI2_9RHOB</name>
<evidence type="ECO:0000313" key="3">
    <source>
        <dbReference type="Proteomes" id="UP000648908"/>
    </source>
</evidence>
<proteinExistence type="predicted"/>
<reference evidence="2" key="1">
    <citation type="submission" date="2021-01" db="EMBL/GenBank/DDBJ databases">
        <title>Tabrizicola alba sp. nov. a motile alkaliphilic bacterium isolated from a soda lake.</title>
        <authorList>
            <person name="Szuroczki S."/>
            <person name="Abbaszade G."/>
            <person name="Schumann P."/>
            <person name="Toth E."/>
        </authorList>
    </citation>
    <scope>NUCLEOTIDE SEQUENCE</scope>
    <source>
        <strain evidence="2">DMG-N-6</strain>
    </source>
</reference>
<comment type="caution">
    <text evidence="2">The sequence shown here is derived from an EMBL/GenBank/DDBJ whole genome shotgun (WGS) entry which is preliminary data.</text>
</comment>
<sequence>MLELHRDWMLSAPRDLEIQSFCTARALTGDLTPAIERTKRLIDGLQGRIGLHGPYIGFALDTADPEVALIVQKRLLQCLGVCEAVGATQMVVHSPVTGWDHGGHQDDPNEALIQIERLRYLLGPVLDRAEGAGVTLVMENIEDVDPAARCRIVDALGSTALKVSLDTGHAQYAHVTLGGPPVDLYVKAAGKRLDHVHLQDSDGFADRHWHPGDGPLNWRAIFAALGKLRHNPRLILEVNDLRGLRRGADYLIAQGLAQ</sequence>
<dbReference type="PANTHER" id="PTHR12110">
    <property type="entry name" value="HYDROXYPYRUVATE ISOMERASE"/>
    <property type="match status" value="1"/>
</dbReference>
<feature type="domain" description="Xylose isomerase-like TIM barrel" evidence="1">
    <location>
        <begin position="35"/>
        <end position="251"/>
    </location>
</feature>
<dbReference type="Gene3D" id="3.20.20.150">
    <property type="entry name" value="Divalent-metal-dependent TIM barrel enzymes"/>
    <property type="match status" value="1"/>
</dbReference>
<organism evidence="2 3">
    <name type="scientific">Szabonella alba</name>
    <dbReference type="NCBI Taxonomy" id="2804194"/>
    <lineage>
        <taxon>Bacteria</taxon>
        <taxon>Pseudomonadati</taxon>
        <taxon>Pseudomonadota</taxon>
        <taxon>Alphaproteobacteria</taxon>
        <taxon>Rhodobacterales</taxon>
        <taxon>Paracoccaceae</taxon>
        <taxon>Szabonella</taxon>
    </lineage>
</organism>
<dbReference type="AlphaFoldDB" id="A0A8K0XZI2"/>
<evidence type="ECO:0000313" key="2">
    <source>
        <dbReference type="EMBL" id="MBL4916083.1"/>
    </source>
</evidence>
<gene>
    <name evidence="2" type="ORF">JL811_02515</name>
</gene>
<dbReference type="SUPFAM" id="SSF51658">
    <property type="entry name" value="Xylose isomerase-like"/>
    <property type="match status" value="1"/>
</dbReference>
<dbReference type="InterPro" id="IPR050312">
    <property type="entry name" value="IolE/XylAMocC-like"/>
</dbReference>
<dbReference type="InterPro" id="IPR013022">
    <property type="entry name" value="Xyl_isomerase-like_TIM-brl"/>
</dbReference>
<dbReference type="GO" id="GO:0016853">
    <property type="term" value="F:isomerase activity"/>
    <property type="evidence" value="ECO:0007669"/>
    <property type="project" value="UniProtKB-KW"/>
</dbReference>
<dbReference type="PANTHER" id="PTHR12110:SF53">
    <property type="entry name" value="BLR5974 PROTEIN"/>
    <property type="match status" value="1"/>
</dbReference>